<dbReference type="Proteomes" id="UP000015241">
    <property type="component" value="Unassembled WGS sequence"/>
</dbReference>
<dbReference type="InParanoid" id="S8G6Z2"/>
<evidence type="ECO:0008006" key="3">
    <source>
        <dbReference type="Google" id="ProtNLM"/>
    </source>
</evidence>
<dbReference type="InterPro" id="IPR011009">
    <property type="entry name" value="Kinase-like_dom_sf"/>
</dbReference>
<gene>
    <name evidence="1" type="ORF">FOMPIDRAFT_42384</name>
</gene>
<proteinExistence type="predicted"/>
<evidence type="ECO:0000313" key="2">
    <source>
        <dbReference type="Proteomes" id="UP000015241"/>
    </source>
</evidence>
<feature type="non-terminal residue" evidence="1">
    <location>
        <position position="1"/>
    </location>
</feature>
<keyword evidence="2" id="KW-1185">Reference proteome</keyword>
<evidence type="ECO:0000313" key="1">
    <source>
        <dbReference type="EMBL" id="EPT05925.1"/>
    </source>
</evidence>
<dbReference type="SUPFAM" id="SSF56112">
    <property type="entry name" value="Protein kinase-like (PK-like)"/>
    <property type="match status" value="1"/>
</dbReference>
<dbReference type="AlphaFoldDB" id="S8G6Z2"/>
<name>S8G6Z2_FOMSC</name>
<dbReference type="Gene3D" id="1.10.510.10">
    <property type="entry name" value="Transferase(Phosphotransferase) domain 1"/>
    <property type="match status" value="1"/>
</dbReference>
<organism evidence="1 2">
    <name type="scientific">Fomitopsis schrenkii</name>
    <name type="common">Brown rot fungus</name>
    <dbReference type="NCBI Taxonomy" id="2126942"/>
    <lineage>
        <taxon>Eukaryota</taxon>
        <taxon>Fungi</taxon>
        <taxon>Dikarya</taxon>
        <taxon>Basidiomycota</taxon>
        <taxon>Agaricomycotina</taxon>
        <taxon>Agaricomycetes</taxon>
        <taxon>Polyporales</taxon>
        <taxon>Fomitopsis</taxon>
    </lineage>
</organism>
<protein>
    <recommendedName>
        <fullName evidence="3">Protein kinase domain-containing protein</fullName>
    </recommendedName>
</protein>
<reference evidence="1 2" key="1">
    <citation type="journal article" date="2012" name="Science">
        <title>The Paleozoic origin of enzymatic lignin decomposition reconstructed from 31 fungal genomes.</title>
        <authorList>
            <person name="Floudas D."/>
            <person name="Binder M."/>
            <person name="Riley R."/>
            <person name="Barry K."/>
            <person name="Blanchette R.A."/>
            <person name="Henrissat B."/>
            <person name="Martinez A.T."/>
            <person name="Otillar R."/>
            <person name="Spatafora J.W."/>
            <person name="Yadav J.S."/>
            <person name="Aerts A."/>
            <person name="Benoit I."/>
            <person name="Boyd A."/>
            <person name="Carlson A."/>
            <person name="Copeland A."/>
            <person name="Coutinho P.M."/>
            <person name="de Vries R.P."/>
            <person name="Ferreira P."/>
            <person name="Findley K."/>
            <person name="Foster B."/>
            <person name="Gaskell J."/>
            <person name="Glotzer D."/>
            <person name="Gorecki P."/>
            <person name="Heitman J."/>
            <person name="Hesse C."/>
            <person name="Hori C."/>
            <person name="Igarashi K."/>
            <person name="Jurgens J.A."/>
            <person name="Kallen N."/>
            <person name="Kersten P."/>
            <person name="Kohler A."/>
            <person name="Kuees U."/>
            <person name="Kumar T.K.A."/>
            <person name="Kuo A."/>
            <person name="LaButti K."/>
            <person name="Larrondo L.F."/>
            <person name="Lindquist E."/>
            <person name="Ling A."/>
            <person name="Lombard V."/>
            <person name="Lucas S."/>
            <person name="Lundell T."/>
            <person name="Martin R."/>
            <person name="McLaughlin D.J."/>
            <person name="Morgenstern I."/>
            <person name="Morin E."/>
            <person name="Murat C."/>
            <person name="Nagy L.G."/>
            <person name="Nolan M."/>
            <person name="Ohm R.A."/>
            <person name="Patyshakuliyeva A."/>
            <person name="Rokas A."/>
            <person name="Ruiz-Duenas F.J."/>
            <person name="Sabat G."/>
            <person name="Salamov A."/>
            <person name="Samejima M."/>
            <person name="Schmutz J."/>
            <person name="Slot J.C."/>
            <person name="St John F."/>
            <person name="Stenlid J."/>
            <person name="Sun H."/>
            <person name="Sun S."/>
            <person name="Syed K."/>
            <person name="Tsang A."/>
            <person name="Wiebenga A."/>
            <person name="Young D."/>
            <person name="Pisabarro A."/>
            <person name="Eastwood D.C."/>
            <person name="Martin F."/>
            <person name="Cullen D."/>
            <person name="Grigoriev I.V."/>
            <person name="Hibbett D.S."/>
        </authorList>
    </citation>
    <scope>NUCLEOTIDE SEQUENCE</scope>
    <source>
        <strain evidence="2">FP-58527</strain>
    </source>
</reference>
<accession>S8G6Z2</accession>
<dbReference type="EMBL" id="KE504122">
    <property type="protein sequence ID" value="EPT05925.1"/>
    <property type="molecule type" value="Genomic_DNA"/>
</dbReference>
<dbReference type="OrthoDB" id="3236663at2759"/>
<sequence length="81" mass="9524">RRAVMWRRLSHPNITLFYGIDTRHFELAMMRKCMPHGYINEFLKWLIGFRVVMAATDSNGYDRTAQLLDIAHGLECLHSET</sequence>
<dbReference type="HOGENOM" id="CLU_2580254_0_0_1"/>